<feature type="signal peptide" evidence="3">
    <location>
        <begin position="1"/>
        <end position="29"/>
    </location>
</feature>
<reference evidence="5 6" key="1">
    <citation type="submission" date="2018-10" db="EMBL/GenBank/DDBJ databases">
        <authorList>
            <person name="Jung H.S."/>
            <person name="Jeon C.O."/>
        </authorList>
    </citation>
    <scope>NUCLEOTIDE SEQUENCE [LARGE SCALE GENOMIC DNA]</scope>
    <source>
        <strain evidence="5 6">MA-7-27</strain>
    </source>
</reference>
<dbReference type="InterPro" id="IPR050266">
    <property type="entry name" value="AB_hydrolase_sf"/>
</dbReference>
<keyword evidence="6" id="KW-1185">Reference proteome</keyword>
<dbReference type="PRINTS" id="PR00111">
    <property type="entry name" value="ABHYDROLASE"/>
</dbReference>
<dbReference type="PROSITE" id="PS51257">
    <property type="entry name" value="PROKAR_LIPOPROTEIN"/>
    <property type="match status" value="1"/>
</dbReference>
<keyword evidence="2 5" id="KW-0378">Hydrolase</keyword>
<dbReference type="PANTHER" id="PTHR43798">
    <property type="entry name" value="MONOACYLGLYCEROL LIPASE"/>
    <property type="match status" value="1"/>
</dbReference>
<evidence type="ECO:0000313" key="5">
    <source>
        <dbReference type="EMBL" id="RMA41492.1"/>
    </source>
</evidence>
<dbReference type="Proteomes" id="UP000281343">
    <property type="component" value="Unassembled WGS sequence"/>
</dbReference>
<evidence type="ECO:0000259" key="4">
    <source>
        <dbReference type="Pfam" id="PF12697"/>
    </source>
</evidence>
<dbReference type="PANTHER" id="PTHR43798:SF33">
    <property type="entry name" value="HYDROLASE, PUTATIVE (AFU_ORTHOLOGUE AFUA_2G14860)-RELATED"/>
    <property type="match status" value="1"/>
</dbReference>
<name>A0A3L9XZ30_9RHOB</name>
<feature type="chain" id="PRO_5018333993" evidence="3">
    <location>
        <begin position="30"/>
        <end position="318"/>
    </location>
</feature>
<dbReference type="InterPro" id="IPR000073">
    <property type="entry name" value="AB_hydrolase_1"/>
</dbReference>
<evidence type="ECO:0000256" key="3">
    <source>
        <dbReference type="SAM" id="SignalP"/>
    </source>
</evidence>
<dbReference type="PRINTS" id="PR00793">
    <property type="entry name" value="PROAMNOPTASE"/>
</dbReference>
<keyword evidence="3" id="KW-0732">Signal</keyword>
<gene>
    <name evidence="5" type="ORF">D9R08_14350</name>
</gene>
<comment type="similarity">
    <text evidence="1">Belongs to the peptidase S33 family.</text>
</comment>
<feature type="domain" description="AB hydrolase-1" evidence="4">
    <location>
        <begin position="61"/>
        <end position="304"/>
    </location>
</feature>
<dbReference type="GO" id="GO:0006508">
    <property type="term" value="P:proteolysis"/>
    <property type="evidence" value="ECO:0007669"/>
    <property type="project" value="InterPro"/>
</dbReference>
<sequence>MRFIRPRILIYRRSARNGLLLLFFLAATACGRAEMSDPHSRIIEVAGRSVHVWQAGSGPAVILLHGAGGNLRDFTFQLAPDLTDRYTVIAFDRPGLGLSEGLGRGHDSPAEQAALLSVAAGQLGVGQAVIVGHSYGGAVAMAWALNHPDQAAGIVLLAGATQPWEGGLGAYYRITGSALGGVTAVPLIANLTPRRAAMNVIERIFAPDPVPDGYGSHIRPELTLQSSVLRANARQVNDLLEHVTAMAPRYETLDIPLEMIHGSADDTVPLNVHSIPLAAQVPGANLTVLEGVGHMPHHADPMATLDAIDRVATRAGLR</sequence>
<evidence type="ECO:0000256" key="2">
    <source>
        <dbReference type="ARBA" id="ARBA00022801"/>
    </source>
</evidence>
<dbReference type="OrthoDB" id="9815441at2"/>
<dbReference type="Gene3D" id="3.40.50.1820">
    <property type="entry name" value="alpha/beta hydrolase"/>
    <property type="match status" value="1"/>
</dbReference>
<accession>A0A3L9XZ30</accession>
<dbReference type="InterPro" id="IPR029058">
    <property type="entry name" value="AB_hydrolase_fold"/>
</dbReference>
<protein>
    <submittedName>
        <fullName evidence="5">Alpha/beta hydrolase</fullName>
    </submittedName>
</protein>
<dbReference type="Pfam" id="PF12697">
    <property type="entry name" value="Abhydrolase_6"/>
    <property type="match status" value="1"/>
</dbReference>
<dbReference type="AlphaFoldDB" id="A0A3L9XZ30"/>
<proteinExistence type="inferred from homology"/>
<comment type="caution">
    <text evidence="5">The sequence shown here is derived from an EMBL/GenBank/DDBJ whole genome shotgun (WGS) entry which is preliminary data.</text>
</comment>
<evidence type="ECO:0000313" key="6">
    <source>
        <dbReference type="Proteomes" id="UP000281343"/>
    </source>
</evidence>
<dbReference type="GO" id="GO:0016020">
    <property type="term" value="C:membrane"/>
    <property type="evidence" value="ECO:0007669"/>
    <property type="project" value="TreeGrafter"/>
</dbReference>
<dbReference type="EMBL" id="RCNT01000007">
    <property type="protein sequence ID" value="RMA41492.1"/>
    <property type="molecule type" value="Genomic_DNA"/>
</dbReference>
<organism evidence="5 6">
    <name type="scientific">Rhodophyticola porphyridii</name>
    <dbReference type="NCBI Taxonomy" id="1852017"/>
    <lineage>
        <taxon>Bacteria</taxon>
        <taxon>Pseudomonadati</taxon>
        <taxon>Pseudomonadota</taxon>
        <taxon>Alphaproteobacteria</taxon>
        <taxon>Rhodobacterales</taxon>
        <taxon>Roseobacteraceae</taxon>
        <taxon>Rhodophyticola</taxon>
    </lineage>
</organism>
<dbReference type="InterPro" id="IPR002410">
    <property type="entry name" value="Peptidase_S33"/>
</dbReference>
<dbReference type="GO" id="GO:0008233">
    <property type="term" value="F:peptidase activity"/>
    <property type="evidence" value="ECO:0007669"/>
    <property type="project" value="InterPro"/>
</dbReference>
<evidence type="ECO:0000256" key="1">
    <source>
        <dbReference type="ARBA" id="ARBA00010088"/>
    </source>
</evidence>
<dbReference type="SUPFAM" id="SSF53474">
    <property type="entry name" value="alpha/beta-Hydrolases"/>
    <property type="match status" value="1"/>
</dbReference>